<name>A0A6V8NBG9_9BACT</name>
<gene>
    <name evidence="2" type="ORF">GMLC_21480</name>
</gene>
<keyword evidence="3" id="KW-1185">Reference proteome</keyword>
<organism evidence="2 3">
    <name type="scientific">Geomonas limicola</name>
    <dbReference type="NCBI Taxonomy" id="2740186"/>
    <lineage>
        <taxon>Bacteria</taxon>
        <taxon>Pseudomonadati</taxon>
        <taxon>Thermodesulfobacteriota</taxon>
        <taxon>Desulfuromonadia</taxon>
        <taxon>Geobacterales</taxon>
        <taxon>Geobacteraceae</taxon>
        <taxon>Geomonas</taxon>
    </lineage>
</organism>
<dbReference type="Proteomes" id="UP000587586">
    <property type="component" value="Unassembled WGS sequence"/>
</dbReference>
<evidence type="ECO:0000313" key="3">
    <source>
        <dbReference type="Proteomes" id="UP000587586"/>
    </source>
</evidence>
<dbReference type="AlphaFoldDB" id="A0A6V8NBG9"/>
<feature type="region of interest" description="Disordered" evidence="1">
    <location>
        <begin position="44"/>
        <end position="73"/>
    </location>
</feature>
<accession>A0A6V8NBG9</accession>
<sequence>MKFETAMKELIAANRNNPEAKRAIRETLHLVELHLIETVKKHQTAKALASTEPRSGEVGGAQPLPQEAYHAHA</sequence>
<reference evidence="3" key="1">
    <citation type="submission" date="2020-06" db="EMBL/GenBank/DDBJ databases">
        <title>Draft genomic sequecing of Geomonas sp. Red745.</title>
        <authorList>
            <person name="Itoh H."/>
            <person name="Xu Z.X."/>
            <person name="Ushijima N."/>
            <person name="Masuda Y."/>
            <person name="Shiratori Y."/>
            <person name="Senoo K."/>
        </authorList>
    </citation>
    <scope>NUCLEOTIDE SEQUENCE [LARGE SCALE GENOMIC DNA]</scope>
    <source>
        <strain evidence="3">Red745</strain>
    </source>
</reference>
<dbReference type="EMBL" id="BLXZ01000004">
    <property type="protein sequence ID" value="GFO68569.1"/>
    <property type="molecule type" value="Genomic_DNA"/>
</dbReference>
<evidence type="ECO:0000313" key="2">
    <source>
        <dbReference type="EMBL" id="GFO68569.1"/>
    </source>
</evidence>
<protein>
    <submittedName>
        <fullName evidence="2">Uncharacterized protein</fullName>
    </submittedName>
</protein>
<comment type="caution">
    <text evidence="2">The sequence shown here is derived from an EMBL/GenBank/DDBJ whole genome shotgun (WGS) entry which is preliminary data.</text>
</comment>
<dbReference type="RefSeq" id="WP_183361119.1">
    <property type="nucleotide sequence ID" value="NZ_BLXZ01000004.1"/>
</dbReference>
<evidence type="ECO:0000256" key="1">
    <source>
        <dbReference type="SAM" id="MobiDB-lite"/>
    </source>
</evidence>
<proteinExistence type="predicted"/>